<evidence type="ECO:0000313" key="3">
    <source>
        <dbReference type="Proteomes" id="UP000285310"/>
    </source>
</evidence>
<dbReference type="Proteomes" id="UP000285310">
    <property type="component" value="Unassembled WGS sequence"/>
</dbReference>
<sequence>MSDTSARPVALVAGAAGIIGNAAAHELKDNGWTVRGLGRHVLGDMDTVQADLTDPEATQAALAEAADTTHLFYAALKPGDDLAAEAEENGRMLANLLDGLEHVGAPLQRVVIYQGFKIYGIHLGANVRTPARESDPPHMPPNIYQAQEAQLAARAERADWDYVALRPDVVVGDVYGNAMNIALVIGVFAEISRALHIPLRFPGTDRAYEQMVQTTDAGLLARASRWAADEAPAGQAYNVTNVDTFRWARLFPDVADHLGLELAEPVPLDLATHMADKAELWRELADKHDLIEPDLGKLVGWGFGDFVFKTETDVVSDTNKIYTAGFTERMDSSASLLAAIDSLKAQRIIP</sequence>
<protein>
    <submittedName>
        <fullName evidence="2">NAD-dependent epimerase</fullName>
    </submittedName>
</protein>
<accession>A0A423PVF0</accession>
<organism evidence="2 3">
    <name type="scientific">Salinisphaera japonica YTM-1</name>
    <dbReference type="NCBI Taxonomy" id="1209778"/>
    <lineage>
        <taxon>Bacteria</taxon>
        <taxon>Pseudomonadati</taxon>
        <taxon>Pseudomonadota</taxon>
        <taxon>Gammaproteobacteria</taxon>
        <taxon>Salinisphaerales</taxon>
        <taxon>Salinisphaeraceae</taxon>
        <taxon>Salinisphaera</taxon>
    </lineage>
</organism>
<dbReference type="AlphaFoldDB" id="A0A423PVF0"/>
<dbReference type="SUPFAM" id="SSF51735">
    <property type="entry name" value="NAD(P)-binding Rossmann-fold domains"/>
    <property type="match status" value="1"/>
</dbReference>
<name>A0A423PVF0_9GAMM</name>
<dbReference type="PANTHER" id="PTHR32487">
    <property type="entry name" value="3-OXO-DELTA(4,5)-STEROID 5-BETA-REDUCTASE"/>
    <property type="match status" value="1"/>
</dbReference>
<comment type="caution">
    <text evidence="2">The sequence shown here is derived from an EMBL/GenBank/DDBJ whole genome shotgun (WGS) entry which is preliminary data.</text>
</comment>
<dbReference type="Pfam" id="PF22917">
    <property type="entry name" value="PRISE"/>
    <property type="match status" value="1"/>
</dbReference>
<dbReference type="Gene3D" id="3.40.50.720">
    <property type="entry name" value="NAD(P)-binding Rossmann-like Domain"/>
    <property type="match status" value="1"/>
</dbReference>
<dbReference type="InterPro" id="IPR055222">
    <property type="entry name" value="PRISE-like_Rossmann-fold"/>
</dbReference>
<proteinExistence type="predicted"/>
<dbReference type="PANTHER" id="PTHR32487:SF0">
    <property type="entry name" value="3-OXO-DELTA(4,5)-STEROID 5-BETA-REDUCTASE"/>
    <property type="match status" value="1"/>
</dbReference>
<dbReference type="OrthoDB" id="4392084at2"/>
<dbReference type="InterPro" id="IPR036291">
    <property type="entry name" value="NAD(P)-bd_dom_sf"/>
</dbReference>
<dbReference type="EMBL" id="AYKG01000014">
    <property type="protein sequence ID" value="ROO29573.1"/>
    <property type="molecule type" value="Genomic_DNA"/>
</dbReference>
<evidence type="ECO:0000259" key="1">
    <source>
        <dbReference type="Pfam" id="PF22917"/>
    </source>
</evidence>
<reference evidence="2 3" key="1">
    <citation type="submission" date="2013-10" db="EMBL/GenBank/DDBJ databases">
        <title>Salinisphaera japonica YTM-1 Genome Sequencing.</title>
        <authorList>
            <person name="Lai Q."/>
            <person name="Li C."/>
            <person name="Shao Z."/>
        </authorList>
    </citation>
    <scope>NUCLEOTIDE SEQUENCE [LARGE SCALE GENOMIC DNA]</scope>
    <source>
        <strain evidence="2 3">YTM-1</strain>
    </source>
</reference>
<feature type="domain" description="PRISE-like Rossmann-fold" evidence="1">
    <location>
        <begin position="49"/>
        <end position="350"/>
    </location>
</feature>
<gene>
    <name evidence="2" type="ORF">SAJA_06115</name>
</gene>
<dbReference type="InParanoid" id="A0A423PVF0"/>
<evidence type="ECO:0000313" key="2">
    <source>
        <dbReference type="EMBL" id="ROO29573.1"/>
    </source>
</evidence>
<keyword evidence="3" id="KW-1185">Reference proteome</keyword>
<dbReference type="RefSeq" id="WP_123657752.1">
    <property type="nucleotide sequence ID" value="NZ_AYKG01000014.1"/>
</dbReference>